<accession>A0AAU7EE67</accession>
<dbReference type="RefSeq" id="WP_308993796.1">
    <property type="nucleotide sequence ID" value="NZ_CP155618.1"/>
</dbReference>
<gene>
    <name evidence="2" type="ORF">QLS71_014815</name>
</gene>
<dbReference type="KEGG" id="mlil:QLS71_014815"/>
<evidence type="ECO:0000259" key="1">
    <source>
        <dbReference type="Pfam" id="PF21956"/>
    </source>
</evidence>
<protein>
    <recommendedName>
        <fullName evidence="1">DUF6922 domain-containing protein</fullName>
    </recommendedName>
</protein>
<dbReference type="AlphaFoldDB" id="A0AAU7EE67"/>
<dbReference type="InterPro" id="IPR053830">
    <property type="entry name" value="DUF6922"/>
</dbReference>
<dbReference type="Proteomes" id="UP001224325">
    <property type="component" value="Chromosome"/>
</dbReference>
<dbReference type="EMBL" id="CP155618">
    <property type="protein sequence ID" value="XBL13583.1"/>
    <property type="molecule type" value="Genomic_DNA"/>
</dbReference>
<dbReference type="Pfam" id="PF21956">
    <property type="entry name" value="DUF6922"/>
    <property type="match status" value="1"/>
</dbReference>
<keyword evidence="3" id="KW-1185">Reference proteome</keyword>
<name>A0AAU7EE67_9FLAO</name>
<feature type="domain" description="DUF6922" evidence="1">
    <location>
        <begin position="24"/>
        <end position="77"/>
    </location>
</feature>
<reference evidence="2" key="1">
    <citation type="submission" date="2024-04" db="EMBL/GenBank/DDBJ databases">
        <title>Mariniflexile litorale, isolated from the shallow sediments of the Sea of Japan.</title>
        <authorList>
            <person name="Romanenko L."/>
            <person name="Isaeva M."/>
        </authorList>
    </citation>
    <scope>NUCLEOTIDE SEQUENCE [LARGE SCALE GENOMIC DNA]</scope>
    <source>
        <strain evidence="2">KMM 9835</strain>
    </source>
</reference>
<proteinExistence type="predicted"/>
<sequence>MYLIVYKEDKEVLKTKVNIANIVPKKVFWDMDVNKLSVKKDKEVIIPRMLLATNEKTFQEDIASVEEVYTANEIYSVLKNTKERISNQICRMVAARYNKPTFLRYKF</sequence>
<evidence type="ECO:0000313" key="2">
    <source>
        <dbReference type="EMBL" id="XBL13583.1"/>
    </source>
</evidence>
<evidence type="ECO:0000313" key="3">
    <source>
        <dbReference type="Proteomes" id="UP001224325"/>
    </source>
</evidence>
<organism evidence="2 3">
    <name type="scientific">Mariniflexile litorale</name>
    <dbReference type="NCBI Taxonomy" id="3045158"/>
    <lineage>
        <taxon>Bacteria</taxon>
        <taxon>Pseudomonadati</taxon>
        <taxon>Bacteroidota</taxon>
        <taxon>Flavobacteriia</taxon>
        <taxon>Flavobacteriales</taxon>
        <taxon>Flavobacteriaceae</taxon>
        <taxon>Mariniflexile</taxon>
    </lineage>
</organism>